<keyword evidence="4 8" id="KW-0863">Zinc-finger</keyword>
<keyword evidence="3" id="KW-0479">Metal-binding</keyword>
<dbReference type="EMBL" id="CACVKT020009354">
    <property type="protein sequence ID" value="CAC5421440.1"/>
    <property type="molecule type" value="Genomic_DNA"/>
</dbReference>
<evidence type="ECO:0000256" key="10">
    <source>
        <dbReference type="SAM" id="MobiDB-lite"/>
    </source>
</evidence>
<dbReference type="Pfam" id="PF14529">
    <property type="entry name" value="Exo_endo_phos_2"/>
    <property type="match status" value="1"/>
</dbReference>
<evidence type="ECO:0000259" key="12">
    <source>
        <dbReference type="PROSITE" id="PS50135"/>
    </source>
</evidence>
<dbReference type="AlphaFoldDB" id="A0A6J8ELM2"/>
<feature type="domain" description="ZZ-type" evidence="12">
    <location>
        <begin position="167"/>
        <end position="219"/>
    </location>
</feature>
<dbReference type="Pfam" id="PF00520">
    <property type="entry name" value="Ion_trans"/>
    <property type="match status" value="1"/>
</dbReference>
<dbReference type="PANTHER" id="PTHR13800">
    <property type="entry name" value="TRANSIENT RECEPTOR POTENTIAL CATION CHANNEL, SUBFAMILY M, MEMBER 6"/>
    <property type="match status" value="1"/>
</dbReference>
<dbReference type="InterPro" id="IPR000433">
    <property type="entry name" value="Znf_ZZ"/>
</dbReference>
<keyword evidence="14" id="KW-1185">Reference proteome</keyword>
<name>A0A6J8ELM2_MYTCO</name>
<dbReference type="GO" id="GO:0030001">
    <property type="term" value="P:metal ion transport"/>
    <property type="evidence" value="ECO:0007669"/>
    <property type="project" value="TreeGrafter"/>
</dbReference>
<dbReference type="InterPro" id="IPR005135">
    <property type="entry name" value="Endo/exonuclease/phosphatase"/>
</dbReference>
<dbReference type="InterPro" id="IPR050927">
    <property type="entry name" value="TRPM"/>
</dbReference>
<evidence type="ECO:0000256" key="4">
    <source>
        <dbReference type="ARBA" id="ARBA00022771"/>
    </source>
</evidence>
<dbReference type="Proteomes" id="UP000507470">
    <property type="component" value="Unassembled WGS sequence"/>
</dbReference>
<dbReference type="GO" id="GO:0005261">
    <property type="term" value="F:monoatomic cation channel activity"/>
    <property type="evidence" value="ECO:0007669"/>
    <property type="project" value="TreeGrafter"/>
</dbReference>
<sequence>MVGTAVMWMASENVKQQRETNNLEISLGDQLGTHSFDDTVQEGENCPNTKKTNDSHELLTTEIQDQPSVQGILSQFSTFAGYKITKGYPGEKIKIGTRVVKRKDKPTLPTASASSTDRIHLGTICNVSNYGTKVIVQWDNSVEKETFSVEKDQFDLRLFDNAQTVKHTHSTCNACNKHPLSGIRCKCLNCDDIDLCTFCYMCDAHDVSHIFNRIESEDSKGEKVPPREDIQWTGYKYACGILENAEVSRRNDNQIKGSVLKIHEYGRGREEISDPTSTNEDEEQRHDDDNLPIVTKAQLIDLLNLPMQQAFTHRALQITRCIYETEKKKKDQNSNELVENELGEPVGHAGRLLLNHGYLEDAIKTANKTFLEKDTVSKILNKIWYGEEKTSGHQASVSALRKRFKNYLNDSWNQLDWALMAVYAAAMILKFGDHQTYQDASQILLVATFILLSIRILHMFSMSKFLGPKLVIIHKMFKDTFIFMIILTVIMLSYNVSFHSLLYPNSELSWKEIEKIMENGYWMLFGELNLDRDTRGFKFNFIYLPNVLPGKLLNHSISFVDIDTFEKVQQESEFHWSQLRNGFLEEFSVKTIFPIHLQLLELPFCVVHSIIWFAGFCYKRKTSNKVHHGSINQRPKPVDRETLNGKPMFVRVFLYNTNYDLKLQSTKDEEGIGTSKSKGTIEVMEEDTVTILQKQMEIQNNKLEKQHDEILEELKNIKRYMVKPKKSKVVHLEETHLDKTISTAEILDPEQYEIVREDQITEKGHEGGSIINAVRKNIVCNGEDDLDTNCEIGWTKIQLKGYNDPTPLQNLNSSISRLTHNNTLPNIILTGHFNLPDIDWDEEDSNGEFTIKSSHNYSNEINKLALDIVEEHCLQQCVTKPTRKKNILDLVLTTNENLVQKMSITD</sequence>
<protein>
    <recommendedName>
        <fullName evidence="12">ZZ-type domain-containing protein</fullName>
    </recommendedName>
</protein>
<dbReference type="InterPro" id="IPR005821">
    <property type="entry name" value="Ion_trans_dom"/>
</dbReference>
<keyword evidence="6 11" id="KW-1133">Transmembrane helix</keyword>
<feature type="transmembrane region" description="Helical" evidence="11">
    <location>
        <begin position="441"/>
        <end position="460"/>
    </location>
</feature>
<comment type="subcellular location">
    <subcellularLocation>
        <location evidence="1">Membrane</location>
        <topology evidence="1">Multi-pass membrane protein</topology>
    </subcellularLocation>
</comment>
<evidence type="ECO:0000256" key="9">
    <source>
        <dbReference type="SAM" id="Coils"/>
    </source>
</evidence>
<evidence type="ECO:0000256" key="3">
    <source>
        <dbReference type="ARBA" id="ARBA00022723"/>
    </source>
</evidence>
<dbReference type="SUPFAM" id="SSF57850">
    <property type="entry name" value="RING/U-box"/>
    <property type="match status" value="1"/>
</dbReference>
<dbReference type="GO" id="GO:0008270">
    <property type="term" value="F:zinc ion binding"/>
    <property type="evidence" value="ECO:0007669"/>
    <property type="project" value="UniProtKB-KW"/>
</dbReference>
<evidence type="ECO:0000313" key="14">
    <source>
        <dbReference type="Proteomes" id="UP000507470"/>
    </source>
</evidence>
<dbReference type="PROSITE" id="PS50135">
    <property type="entry name" value="ZF_ZZ_2"/>
    <property type="match status" value="1"/>
</dbReference>
<dbReference type="PANTHER" id="PTHR13800:SF1">
    <property type="entry name" value="TRANSIENT RECEPTOR POTENTIAL CATION CHANNEL TRPM"/>
    <property type="match status" value="1"/>
</dbReference>
<dbReference type="Gene3D" id="3.30.60.90">
    <property type="match status" value="1"/>
</dbReference>
<proteinExistence type="predicted"/>
<evidence type="ECO:0000256" key="8">
    <source>
        <dbReference type="PROSITE-ProRule" id="PRU00228"/>
    </source>
</evidence>
<dbReference type="OrthoDB" id="9994106at2759"/>
<evidence type="ECO:0000256" key="1">
    <source>
        <dbReference type="ARBA" id="ARBA00004141"/>
    </source>
</evidence>
<evidence type="ECO:0000256" key="11">
    <source>
        <dbReference type="SAM" id="Phobius"/>
    </source>
</evidence>
<evidence type="ECO:0000256" key="5">
    <source>
        <dbReference type="ARBA" id="ARBA00022833"/>
    </source>
</evidence>
<dbReference type="GO" id="GO:0005886">
    <property type="term" value="C:plasma membrane"/>
    <property type="evidence" value="ECO:0007669"/>
    <property type="project" value="TreeGrafter"/>
</dbReference>
<keyword evidence="2 11" id="KW-0812">Transmembrane</keyword>
<feature type="coiled-coil region" evidence="9">
    <location>
        <begin position="689"/>
        <end position="720"/>
    </location>
</feature>
<evidence type="ECO:0000256" key="7">
    <source>
        <dbReference type="ARBA" id="ARBA00023136"/>
    </source>
</evidence>
<dbReference type="GO" id="GO:0003824">
    <property type="term" value="F:catalytic activity"/>
    <property type="evidence" value="ECO:0007669"/>
    <property type="project" value="InterPro"/>
</dbReference>
<dbReference type="PROSITE" id="PS01357">
    <property type="entry name" value="ZF_ZZ_1"/>
    <property type="match status" value="1"/>
</dbReference>
<keyword evidence="9" id="KW-0175">Coiled coil</keyword>
<accession>A0A6J8ELM2</accession>
<evidence type="ECO:0000256" key="6">
    <source>
        <dbReference type="ARBA" id="ARBA00022989"/>
    </source>
</evidence>
<reference evidence="13 14" key="1">
    <citation type="submission" date="2020-06" db="EMBL/GenBank/DDBJ databases">
        <authorList>
            <person name="Li R."/>
            <person name="Bekaert M."/>
        </authorList>
    </citation>
    <scope>NUCLEOTIDE SEQUENCE [LARGE SCALE GENOMIC DNA]</scope>
    <source>
        <strain evidence="14">wild</strain>
    </source>
</reference>
<feature type="region of interest" description="Disordered" evidence="10">
    <location>
        <begin position="266"/>
        <end position="290"/>
    </location>
</feature>
<gene>
    <name evidence="13" type="ORF">MCOR_53570</name>
</gene>
<feature type="transmembrane region" description="Helical" evidence="11">
    <location>
        <begin position="481"/>
        <end position="502"/>
    </location>
</feature>
<organism evidence="13 14">
    <name type="scientific">Mytilus coruscus</name>
    <name type="common">Sea mussel</name>
    <dbReference type="NCBI Taxonomy" id="42192"/>
    <lineage>
        <taxon>Eukaryota</taxon>
        <taxon>Metazoa</taxon>
        <taxon>Spiralia</taxon>
        <taxon>Lophotrochozoa</taxon>
        <taxon>Mollusca</taxon>
        <taxon>Bivalvia</taxon>
        <taxon>Autobranchia</taxon>
        <taxon>Pteriomorphia</taxon>
        <taxon>Mytilida</taxon>
        <taxon>Mytiloidea</taxon>
        <taxon>Mytilidae</taxon>
        <taxon>Mytilinae</taxon>
        <taxon>Mytilus</taxon>
    </lineage>
</organism>
<keyword evidence="5" id="KW-0862">Zinc</keyword>
<evidence type="ECO:0000313" key="13">
    <source>
        <dbReference type="EMBL" id="CAC5421440.1"/>
    </source>
</evidence>
<dbReference type="InterPro" id="IPR043145">
    <property type="entry name" value="Znf_ZZ_sf"/>
</dbReference>
<keyword evidence="7 11" id="KW-0472">Membrane</keyword>
<evidence type="ECO:0000256" key="2">
    <source>
        <dbReference type="ARBA" id="ARBA00022692"/>
    </source>
</evidence>